<comment type="caution">
    <text evidence="2">The sequence shown here is derived from an EMBL/GenBank/DDBJ whole genome shotgun (WGS) entry which is preliminary data.</text>
</comment>
<feature type="transmembrane region" description="Helical" evidence="1">
    <location>
        <begin position="68"/>
        <end position="89"/>
    </location>
</feature>
<dbReference type="Pfam" id="PF07332">
    <property type="entry name" value="Phage_holin_3_6"/>
    <property type="match status" value="1"/>
</dbReference>
<keyword evidence="1" id="KW-0812">Transmembrane</keyword>
<accession>A0ABS3BZD8</accession>
<evidence type="ECO:0000256" key="1">
    <source>
        <dbReference type="SAM" id="Phobius"/>
    </source>
</evidence>
<protein>
    <submittedName>
        <fullName evidence="2">Phage holin family protein</fullName>
    </submittedName>
</protein>
<dbReference type="RefSeq" id="WP_206576836.1">
    <property type="nucleotide sequence ID" value="NZ_JAFKCT010000001.1"/>
</dbReference>
<proteinExistence type="predicted"/>
<keyword evidence="1" id="KW-0472">Membrane</keyword>
<gene>
    <name evidence="2" type="ORF">J0A68_03715</name>
</gene>
<evidence type="ECO:0000313" key="2">
    <source>
        <dbReference type="EMBL" id="MBN7810048.1"/>
    </source>
</evidence>
<feature type="transmembrane region" description="Helical" evidence="1">
    <location>
        <begin position="37"/>
        <end position="62"/>
    </location>
</feature>
<dbReference type="Proteomes" id="UP000664317">
    <property type="component" value="Unassembled WGS sequence"/>
</dbReference>
<organism evidence="2 3">
    <name type="scientific">Algoriphagus oliviformis</name>
    <dbReference type="NCBI Taxonomy" id="2811231"/>
    <lineage>
        <taxon>Bacteria</taxon>
        <taxon>Pseudomonadati</taxon>
        <taxon>Bacteroidota</taxon>
        <taxon>Cytophagia</taxon>
        <taxon>Cytophagales</taxon>
        <taxon>Cyclobacteriaceae</taxon>
        <taxon>Algoriphagus</taxon>
    </lineage>
</organism>
<keyword evidence="3" id="KW-1185">Reference proteome</keyword>
<reference evidence="2 3" key="1">
    <citation type="submission" date="2021-03" db="EMBL/GenBank/DDBJ databases">
        <title>novel species isolated from a fishpond in China.</title>
        <authorList>
            <person name="Lu H."/>
            <person name="Cai Z."/>
        </authorList>
    </citation>
    <scope>NUCLEOTIDE SEQUENCE [LARGE SCALE GENOMIC DNA]</scope>
    <source>
        <strain evidence="2 3">H41</strain>
    </source>
</reference>
<evidence type="ECO:0000313" key="3">
    <source>
        <dbReference type="Proteomes" id="UP000664317"/>
    </source>
</evidence>
<dbReference type="InterPro" id="IPR009937">
    <property type="entry name" value="Phage_holin_3_6"/>
</dbReference>
<name>A0ABS3BZD8_9BACT</name>
<dbReference type="EMBL" id="JAFKCT010000001">
    <property type="protein sequence ID" value="MBN7810048.1"/>
    <property type="molecule type" value="Genomic_DNA"/>
</dbReference>
<keyword evidence="1" id="KW-1133">Transmembrane helix</keyword>
<sequence>MLKIGEIVQTVKGIIEARIGIVKQEIQDEFVGILSRLILLVVIGSMLMLVFLFLSLSLAFFLSQVTKSPYMGFLIVALLYFLVVLAMIVTRDSLRTQQRVERMLKNFIFKVKLKREQEENEQEIG</sequence>